<dbReference type="GeneID" id="11502728"/>
<dbReference type="PROSITE" id="PS51154">
    <property type="entry name" value="MACRO"/>
    <property type="match status" value="1"/>
</dbReference>
<dbReference type="InterPro" id="IPR043472">
    <property type="entry name" value="Macro_dom-like"/>
</dbReference>
<dbReference type="eggNOG" id="ENOG502QVAE">
    <property type="taxonomic scope" value="Eukaryota"/>
</dbReference>
<keyword evidence="3" id="KW-1185">Reference proteome</keyword>
<evidence type="ECO:0000313" key="3">
    <source>
        <dbReference type="Proteomes" id="UP000005627"/>
    </source>
</evidence>
<dbReference type="Proteomes" id="UP000005627">
    <property type="component" value="Chromosome 1"/>
</dbReference>
<protein>
    <recommendedName>
        <fullName evidence="1">Macro domain-containing protein</fullName>
    </recommendedName>
</protein>
<evidence type="ECO:0000313" key="2">
    <source>
        <dbReference type="EMBL" id="CCE89582.1"/>
    </source>
</evidence>
<dbReference type="InterPro" id="IPR028071">
    <property type="entry name" value="Macro-like_dom"/>
</dbReference>
<dbReference type="InParanoid" id="G8ZLT8"/>
<name>G8ZLT8_TORDE</name>
<dbReference type="Gene3D" id="3.40.220.10">
    <property type="entry name" value="Leucine Aminopeptidase, subunit E, domain 1"/>
    <property type="match status" value="1"/>
</dbReference>
<dbReference type="STRING" id="1076872.G8ZLT8"/>
<accession>G8ZLT8</accession>
<evidence type="ECO:0000259" key="1">
    <source>
        <dbReference type="PROSITE" id="PS51154"/>
    </source>
</evidence>
<dbReference type="SMART" id="SM00506">
    <property type="entry name" value="A1pp"/>
    <property type="match status" value="1"/>
</dbReference>
<dbReference type="OrthoDB" id="6082470at2759"/>
<dbReference type="InterPro" id="IPR002589">
    <property type="entry name" value="Macro_dom"/>
</dbReference>
<dbReference type="FunCoup" id="G8ZLT8">
    <property type="interactions" value="3"/>
</dbReference>
<dbReference type="AlphaFoldDB" id="G8ZLT8"/>
<sequence length="255" mass="27959">MLIYSDLYNKIYETETSMYSILVCDTSPDVCECLVKQLGNFSNSVGTVCGPLATLLTRLQPCEKVAIVSPGNSFGFLGGGFDLAICEQLGGAPFEAWFRAQLPGLYQPVGSCNVVDLTKGPYAHRNVRYIVHVPTVVTPMMDVCEGSRLAFDGMWNVLERCPRDVDVVVVPGLATGYGGVPVAVSCKSMAFAMIVHQLDVSEELRILLVMYYLGCGYDGFFSKNCRKECEEVGIDLKALKNFDARYDSIKSILPK</sequence>
<organism evidence="2 3">
    <name type="scientific">Torulaspora delbrueckii</name>
    <name type="common">Yeast</name>
    <name type="synonym">Candida colliculosa</name>
    <dbReference type="NCBI Taxonomy" id="4950"/>
    <lineage>
        <taxon>Eukaryota</taxon>
        <taxon>Fungi</taxon>
        <taxon>Dikarya</taxon>
        <taxon>Ascomycota</taxon>
        <taxon>Saccharomycotina</taxon>
        <taxon>Saccharomycetes</taxon>
        <taxon>Saccharomycetales</taxon>
        <taxon>Saccharomycetaceae</taxon>
        <taxon>Torulaspora</taxon>
    </lineage>
</organism>
<feature type="domain" description="Macro" evidence="1">
    <location>
        <begin position="32"/>
        <end position="255"/>
    </location>
</feature>
<reference evidence="2 3" key="1">
    <citation type="journal article" date="2011" name="Proc. Natl. Acad. Sci. U.S.A.">
        <title>Evolutionary erosion of yeast sex chromosomes by mating-type switching accidents.</title>
        <authorList>
            <person name="Gordon J.L."/>
            <person name="Armisen D."/>
            <person name="Proux-Wera E."/>
            <person name="Oheigeartaigh S.S."/>
            <person name="Byrne K.P."/>
            <person name="Wolfe K.H."/>
        </authorList>
    </citation>
    <scope>NUCLEOTIDE SEQUENCE [LARGE SCALE GENOMIC DNA]</scope>
    <source>
        <strain evidence="3">ATCC 10662 / CBS 1146 / NBRC 0425 / NCYC 2629 / NRRL Y-866</strain>
    </source>
</reference>
<gene>
    <name evidence="2" type="primary">TDEL0A02500</name>
    <name evidence="2" type="ORF">TDEL_0A02500</name>
</gene>
<dbReference type="KEGG" id="tdl:TDEL_0A02500"/>
<dbReference type="SUPFAM" id="SSF52949">
    <property type="entry name" value="Macro domain-like"/>
    <property type="match status" value="1"/>
</dbReference>
<dbReference type="Pfam" id="PF14519">
    <property type="entry name" value="Macro_2"/>
    <property type="match status" value="1"/>
</dbReference>
<dbReference type="HOGENOM" id="CLU_093588_0_0_1"/>
<dbReference type="EMBL" id="HE616742">
    <property type="protein sequence ID" value="CCE89582.1"/>
    <property type="molecule type" value="Genomic_DNA"/>
</dbReference>
<proteinExistence type="predicted"/>
<dbReference type="RefSeq" id="XP_003678793.1">
    <property type="nucleotide sequence ID" value="XM_003678745.1"/>
</dbReference>